<keyword evidence="1" id="KW-0472">Membrane</keyword>
<name>A0A5J4WSY7_9EUKA</name>
<organism evidence="2 3">
    <name type="scientific">Streblomastix strix</name>
    <dbReference type="NCBI Taxonomy" id="222440"/>
    <lineage>
        <taxon>Eukaryota</taxon>
        <taxon>Metamonada</taxon>
        <taxon>Preaxostyla</taxon>
        <taxon>Oxymonadida</taxon>
        <taxon>Streblomastigidae</taxon>
        <taxon>Streblomastix</taxon>
    </lineage>
</organism>
<proteinExistence type="predicted"/>
<gene>
    <name evidence="2" type="ORF">EZS28_006853</name>
</gene>
<dbReference type="Proteomes" id="UP000324800">
    <property type="component" value="Unassembled WGS sequence"/>
</dbReference>
<protein>
    <submittedName>
        <fullName evidence="2">Uncharacterized protein</fullName>
    </submittedName>
</protein>
<sequence length="132" mass="14491">MSKGGCHGSWPFFTEGLWIMAFYLALVQWGLVGFGAAWMSWDIVLIGGSNLLQGRCLMVSAAVLSLARFRGGPYGTFYPQIIARKSGDEPLVGVQQPTQNWNGLGESDCLIKTQQCDGWKTVITHCEFCPVL</sequence>
<feature type="transmembrane region" description="Helical" evidence="1">
    <location>
        <begin position="12"/>
        <end position="31"/>
    </location>
</feature>
<keyword evidence="1" id="KW-0812">Transmembrane</keyword>
<comment type="caution">
    <text evidence="2">The sequence shown here is derived from an EMBL/GenBank/DDBJ whole genome shotgun (WGS) entry which is preliminary data.</text>
</comment>
<dbReference type="AlphaFoldDB" id="A0A5J4WSY7"/>
<dbReference type="EMBL" id="SNRW01001137">
    <property type="protein sequence ID" value="KAA6397626.1"/>
    <property type="molecule type" value="Genomic_DNA"/>
</dbReference>
<dbReference type="OrthoDB" id="734028at2759"/>
<evidence type="ECO:0000256" key="1">
    <source>
        <dbReference type="SAM" id="Phobius"/>
    </source>
</evidence>
<reference evidence="2 3" key="1">
    <citation type="submission" date="2019-03" db="EMBL/GenBank/DDBJ databases">
        <title>Single cell metagenomics reveals metabolic interactions within the superorganism composed of flagellate Streblomastix strix and complex community of Bacteroidetes bacteria on its surface.</title>
        <authorList>
            <person name="Treitli S.C."/>
            <person name="Kolisko M."/>
            <person name="Husnik F."/>
            <person name="Keeling P."/>
            <person name="Hampl V."/>
        </authorList>
    </citation>
    <scope>NUCLEOTIDE SEQUENCE [LARGE SCALE GENOMIC DNA]</scope>
    <source>
        <strain evidence="2">ST1C</strain>
    </source>
</reference>
<evidence type="ECO:0000313" key="2">
    <source>
        <dbReference type="EMBL" id="KAA6397626.1"/>
    </source>
</evidence>
<evidence type="ECO:0000313" key="3">
    <source>
        <dbReference type="Proteomes" id="UP000324800"/>
    </source>
</evidence>
<keyword evidence="1" id="KW-1133">Transmembrane helix</keyword>
<accession>A0A5J4WSY7</accession>